<protein>
    <recommendedName>
        <fullName evidence="3">GNAT family N-acetyltransferase</fullName>
    </recommendedName>
</protein>
<accession>A0ABV5VNT6</accession>
<evidence type="ECO:0000313" key="1">
    <source>
        <dbReference type="EMBL" id="MFB9749940.1"/>
    </source>
</evidence>
<keyword evidence="2" id="KW-1185">Reference proteome</keyword>
<proteinExistence type="predicted"/>
<name>A0ABV5VNT6_9BACL</name>
<dbReference type="EMBL" id="JBHMAG010000001">
    <property type="protein sequence ID" value="MFB9749940.1"/>
    <property type="molecule type" value="Genomic_DNA"/>
</dbReference>
<dbReference type="RefSeq" id="WP_344909984.1">
    <property type="nucleotide sequence ID" value="NZ_BAAAYO010000008.1"/>
</dbReference>
<organism evidence="1 2">
    <name type="scientific">Paenibacillus hodogayensis</name>
    <dbReference type="NCBI Taxonomy" id="279208"/>
    <lineage>
        <taxon>Bacteria</taxon>
        <taxon>Bacillati</taxon>
        <taxon>Bacillota</taxon>
        <taxon>Bacilli</taxon>
        <taxon>Bacillales</taxon>
        <taxon>Paenibacillaceae</taxon>
        <taxon>Paenibacillus</taxon>
    </lineage>
</organism>
<dbReference type="Gene3D" id="3.40.630.30">
    <property type="match status" value="1"/>
</dbReference>
<dbReference type="Proteomes" id="UP001589619">
    <property type="component" value="Unassembled WGS sequence"/>
</dbReference>
<dbReference type="InterPro" id="IPR016181">
    <property type="entry name" value="Acyl_CoA_acyltransferase"/>
</dbReference>
<comment type="caution">
    <text evidence="1">The sequence shown here is derived from an EMBL/GenBank/DDBJ whole genome shotgun (WGS) entry which is preliminary data.</text>
</comment>
<dbReference type="SUPFAM" id="SSF55729">
    <property type="entry name" value="Acyl-CoA N-acyltransferases (Nat)"/>
    <property type="match status" value="1"/>
</dbReference>
<sequence length="171" mass="19511">MTTLCKRCSTDEDFAKISLFILDRRHDLHPSFTTLDTVGLLYGYINQGHSILVEDDEGRVVGATAFYHGTPDREFEDKEVAFVDLAIMDKAYRGTRLFLQGLRFLVSEIAASLTEVEEIRFVALSENAKLCRLYAKITEFSYVREGKLGNETVFCVKLNKIKAILRKFDKV</sequence>
<evidence type="ECO:0008006" key="3">
    <source>
        <dbReference type="Google" id="ProtNLM"/>
    </source>
</evidence>
<gene>
    <name evidence="1" type="ORF">ACFFNY_00010</name>
</gene>
<evidence type="ECO:0000313" key="2">
    <source>
        <dbReference type="Proteomes" id="UP001589619"/>
    </source>
</evidence>
<reference evidence="1 2" key="1">
    <citation type="submission" date="2024-09" db="EMBL/GenBank/DDBJ databases">
        <authorList>
            <person name="Sun Q."/>
            <person name="Mori K."/>
        </authorList>
    </citation>
    <scope>NUCLEOTIDE SEQUENCE [LARGE SCALE GENOMIC DNA]</scope>
    <source>
        <strain evidence="1 2">JCM 12520</strain>
    </source>
</reference>